<dbReference type="CDD" id="cd00048">
    <property type="entry name" value="DSRM_SF"/>
    <property type="match status" value="1"/>
</dbReference>
<dbReference type="Gene3D" id="3.30.160.20">
    <property type="match status" value="1"/>
</dbReference>
<name>A0ABR3WNT0_9PEZI</name>
<dbReference type="SUPFAM" id="SSF54768">
    <property type="entry name" value="dsRNA-binding domain-like"/>
    <property type="match status" value="1"/>
</dbReference>
<dbReference type="PANTHER" id="PTHR42030:SF1">
    <property type="entry name" value="DRBM DOMAIN-CONTAINING PROTEIN"/>
    <property type="match status" value="1"/>
</dbReference>
<proteinExistence type="predicted"/>
<protein>
    <recommendedName>
        <fullName evidence="3">DRBM domain-containing protein</fullName>
    </recommendedName>
</protein>
<evidence type="ECO:0008006" key="3">
    <source>
        <dbReference type="Google" id="ProtNLM"/>
    </source>
</evidence>
<comment type="caution">
    <text evidence="1">The sequence shown here is derived from an EMBL/GenBank/DDBJ whole genome shotgun (WGS) entry which is preliminary data.</text>
</comment>
<gene>
    <name evidence="1" type="ORF">VTK73DRAFT_5505</name>
</gene>
<sequence>MSSSTSGSSSSSWQDRLDEACREFQIAAPIFQIVSDRRGGRTAWSSRVTVHGSVHQARFWYDGKNLHNAKEDAAEVAYNWLNSSHLNSRSTGHGGW</sequence>
<evidence type="ECO:0000313" key="1">
    <source>
        <dbReference type="EMBL" id="KAL1865095.1"/>
    </source>
</evidence>
<dbReference type="Proteomes" id="UP001586593">
    <property type="component" value="Unassembled WGS sequence"/>
</dbReference>
<accession>A0ABR3WNT0</accession>
<keyword evidence="2" id="KW-1185">Reference proteome</keyword>
<reference evidence="1 2" key="1">
    <citation type="journal article" date="2024" name="Commun. Biol.">
        <title>Comparative genomic analysis of thermophilic fungi reveals convergent evolutionary adaptations and gene losses.</title>
        <authorList>
            <person name="Steindorff A.S."/>
            <person name="Aguilar-Pontes M.V."/>
            <person name="Robinson A.J."/>
            <person name="Andreopoulos B."/>
            <person name="LaButti K."/>
            <person name="Kuo A."/>
            <person name="Mondo S."/>
            <person name="Riley R."/>
            <person name="Otillar R."/>
            <person name="Haridas S."/>
            <person name="Lipzen A."/>
            <person name="Grimwood J."/>
            <person name="Schmutz J."/>
            <person name="Clum A."/>
            <person name="Reid I.D."/>
            <person name="Moisan M.C."/>
            <person name="Butler G."/>
            <person name="Nguyen T.T.M."/>
            <person name="Dewar K."/>
            <person name="Conant G."/>
            <person name="Drula E."/>
            <person name="Henrissat B."/>
            <person name="Hansel C."/>
            <person name="Singer S."/>
            <person name="Hutchinson M.I."/>
            <person name="de Vries R.P."/>
            <person name="Natvig D.O."/>
            <person name="Powell A.J."/>
            <person name="Tsang A."/>
            <person name="Grigoriev I.V."/>
        </authorList>
    </citation>
    <scope>NUCLEOTIDE SEQUENCE [LARGE SCALE GENOMIC DNA]</scope>
    <source>
        <strain evidence="1 2">ATCC 24622</strain>
    </source>
</reference>
<dbReference type="EMBL" id="JAZHXJ010000307">
    <property type="protein sequence ID" value="KAL1865095.1"/>
    <property type="molecule type" value="Genomic_DNA"/>
</dbReference>
<evidence type="ECO:0000313" key="2">
    <source>
        <dbReference type="Proteomes" id="UP001586593"/>
    </source>
</evidence>
<organism evidence="1 2">
    <name type="scientific">Phialemonium thermophilum</name>
    <dbReference type="NCBI Taxonomy" id="223376"/>
    <lineage>
        <taxon>Eukaryota</taxon>
        <taxon>Fungi</taxon>
        <taxon>Dikarya</taxon>
        <taxon>Ascomycota</taxon>
        <taxon>Pezizomycotina</taxon>
        <taxon>Sordariomycetes</taxon>
        <taxon>Sordariomycetidae</taxon>
        <taxon>Cephalothecales</taxon>
        <taxon>Cephalothecaceae</taxon>
        <taxon>Phialemonium</taxon>
    </lineage>
</organism>
<dbReference type="PANTHER" id="PTHR42030">
    <property type="entry name" value="DRBM DOMAIN-CONTAINING PROTEIN"/>
    <property type="match status" value="1"/>
</dbReference>